<dbReference type="Pfam" id="PF00126">
    <property type="entry name" value="HTH_1"/>
    <property type="match status" value="1"/>
</dbReference>
<dbReference type="InterPro" id="IPR005119">
    <property type="entry name" value="LysR_subst-bd"/>
</dbReference>
<dbReference type="PROSITE" id="PS50931">
    <property type="entry name" value="HTH_LYSR"/>
    <property type="match status" value="1"/>
</dbReference>
<dbReference type="RefSeq" id="WP_094804395.1">
    <property type="nucleotide sequence ID" value="NZ_NEVP01000016.1"/>
</dbReference>
<evidence type="ECO:0000256" key="1">
    <source>
        <dbReference type="ARBA" id="ARBA00009437"/>
    </source>
</evidence>
<dbReference type="InterPro" id="IPR000847">
    <property type="entry name" value="LysR_HTH_N"/>
</dbReference>
<evidence type="ECO:0000256" key="3">
    <source>
        <dbReference type="ARBA" id="ARBA00023125"/>
    </source>
</evidence>
<dbReference type="PANTHER" id="PTHR30419">
    <property type="entry name" value="HTH-TYPE TRANSCRIPTIONAL REGULATOR YBHD"/>
    <property type="match status" value="1"/>
</dbReference>
<comment type="caution">
    <text evidence="6">The sequence shown here is derived from an EMBL/GenBank/DDBJ whole genome shotgun (WGS) entry which is preliminary data.</text>
</comment>
<evidence type="ECO:0000256" key="4">
    <source>
        <dbReference type="ARBA" id="ARBA00023163"/>
    </source>
</evidence>
<dbReference type="InterPro" id="IPR036388">
    <property type="entry name" value="WH-like_DNA-bd_sf"/>
</dbReference>
<dbReference type="Gene3D" id="3.40.190.290">
    <property type="match status" value="1"/>
</dbReference>
<dbReference type="SUPFAM" id="SSF46785">
    <property type="entry name" value="Winged helix' DNA-binding domain"/>
    <property type="match status" value="1"/>
</dbReference>
<feature type="domain" description="HTH lysR-type" evidence="5">
    <location>
        <begin position="4"/>
        <end position="61"/>
    </location>
</feature>
<dbReference type="OrthoDB" id="9785745at2"/>
<accession>A0A261T3E1</accession>
<sequence>MRGLNLDHLRVLLDIIELGSFSAAAERNGLSQPAVSQQVRTLERRYGLRLVERVGRRVSPTAAGAELVEHLRRIEAAVAGADQAMQSLATGVSGRVRLGTGATACTYLLPQALAGLRSRYPELEVVASVGNTDDILRDVEHNQLDLGLVTLPAPGRNFQVVPLMDDEFVAIFPEATEPLARVTPTALTAQPLVLFEPGARTRRIVDDWFEDAGVAVRPATELGSTEALKEFVRAGLGCGIVPRLAVTRPGDRAGLRVQTLTPRLARRLAVVMRRDKPVSRALRQVLDMLQALSADRPAALAGARRR</sequence>
<dbReference type="EMBL" id="NEVP01000016">
    <property type="protein sequence ID" value="OZI43861.1"/>
    <property type="molecule type" value="Genomic_DNA"/>
</dbReference>
<dbReference type="PRINTS" id="PR00039">
    <property type="entry name" value="HTHLYSR"/>
</dbReference>
<gene>
    <name evidence="6" type="ORF">CAL25_23330</name>
</gene>
<dbReference type="InterPro" id="IPR036390">
    <property type="entry name" value="WH_DNA-bd_sf"/>
</dbReference>
<proteinExistence type="inferred from homology"/>
<dbReference type="InterPro" id="IPR050950">
    <property type="entry name" value="HTH-type_LysR_regulators"/>
</dbReference>
<keyword evidence="7" id="KW-1185">Reference proteome</keyword>
<name>A0A261T3E1_9BORD</name>
<keyword evidence="4" id="KW-0804">Transcription</keyword>
<dbReference type="GO" id="GO:0005829">
    <property type="term" value="C:cytosol"/>
    <property type="evidence" value="ECO:0007669"/>
    <property type="project" value="TreeGrafter"/>
</dbReference>
<dbReference type="SUPFAM" id="SSF53850">
    <property type="entry name" value="Periplasmic binding protein-like II"/>
    <property type="match status" value="1"/>
</dbReference>
<dbReference type="Gene3D" id="1.10.10.10">
    <property type="entry name" value="Winged helix-like DNA-binding domain superfamily/Winged helix DNA-binding domain"/>
    <property type="match status" value="1"/>
</dbReference>
<dbReference type="AlphaFoldDB" id="A0A261T3E1"/>
<protein>
    <submittedName>
        <fullName evidence="6">LysR family transcriptional regulator</fullName>
    </submittedName>
</protein>
<dbReference type="GO" id="GO:0003700">
    <property type="term" value="F:DNA-binding transcription factor activity"/>
    <property type="evidence" value="ECO:0007669"/>
    <property type="project" value="InterPro"/>
</dbReference>
<dbReference type="CDD" id="cd05466">
    <property type="entry name" value="PBP2_LTTR_substrate"/>
    <property type="match status" value="1"/>
</dbReference>
<reference evidence="6 7" key="1">
    <citation type="submission" date="2017-05" db="EMBL/GenBank/DDBJ databases">
        <title>Complete and WGS of Bordetella genogroups.</title>
        <authorList>
            <person name="Spilker T."/>
            <person name="LiPuma J."/>
        </authorList>
    </citation>
    <scope>NUCLEOTIDE SEQUENCE [LARGE SCALE GENOMIC DNA]</scope>
    <source>
        <strain evidence="6 7">AU10456</strain>
    </source>
</reference>
<keyword evidence="2" id="KW-0805">Transcription regulation</keyword>
<keyword evidence="3" id="KW-0238">DNA-binding</keyword>
<evidence type="ECO:0000313" key="6">
    <source>
        <dbReference type="EMBL" id="OZI43861.1"/>
    </source>
</evidence>
<evidence type="ECO:0000256" key="2">
    <source>
        <dbReference type="ARBA" id="ARBA00023015"/>
    </source>
</evidence>
<evidence type="ECO:0000313" key="7">
    <source>
        <dbReference type="Proteomes" id="UP000216913"/>
    </source>
</evidence>
<evidence type="ECO:0000259" key="5">
    <source>
        <dbReference type="PROSITE" id="PS50931"/>
    </source>
</evidence>
<dbReference type="GO" id="GO:0003677">
    <property type="term" value="F:DNA binding"/>
    <property type="evidence" value="ECO:0007669"/>
    <property type="project" value="UniProtKB-KW"/>
</dbReference>
<dbReference type="Proteomes" id="UP000216913">
    <property type="component" value="Unassembled WGS sequence"/>
</dbReference>
<comment type="similarity">
    <text evidence="1">Belongs to the LysR transcriptional regulatory family.</text>
</comment>
<dbReference type="FunFam" id="1.10.10.10:FF:000001">
    <property type="entry name" value="LysR family transcriptional regulator"/>
    <property type="match status" value="1"/>
</dbReference>
<dbReference type="Pfam" id="PF03466">
    <property type="entry name" value="LysR_substrate"/>
    <property type="match status" value="1"/>
</dbReference>
<organism evidence="6 7">
    <name type="scientific">Bordetella genomosp. 5</name>
    <dbReference type="NCBI Taxonomy" id="1395608"/>
    <lineage>
        <taxon>Bacteria</taxon>
        <taxon>Pseudomonadati</taxon>
        <taxon>Pseudomonadota</taxon>
        <taxon>Betaproteobacteria</taxon>
        <taxon>Burkholderiales</taxon>
        <taxon>Alcaligenaceae</taxon>
        <taxon>Bordetella</taxon>
    </lineage>
</organism>